<dbReference type="PANTHER" id="PTHR34003:SF2">
    <property type="entry name" value="SNOAL-LIKE DOMAIN-CONTAINING PROTEIN"/>
    <property type="match status" value="1"/>
</dbReference>
<dbReference type="InterPro" id="IPR032710">
    <property type="entry name" value="NTF2-like_dom_sf"/>
</dbReference>
<dbReference type="EMBL" id="SKFH01000003">
    <property type="protein sequence ID" value="TCZ74207.1"/>
    <property type="molecule type" value="Genomic_DNA"/>
</dbReference>
<dbReference type="Pfam" id="PF20409">
    <property type="entry name" value="SnoaL_5"/>
    <property type="match status" value="1"/>
</dbReference>
<keyword evidence="3" id="KW-1185">Reference proteome</keyword>
<dbReference type="PANTHER" id="PTHR34003">
    <property type="entry name" value="BLL2395 PROTEIN"/>
    <property type="match status" value="1"/>
</dbReference>
<evidence type="ECO:0000313" key="3">
    <source>
        <dbReference type="Proteomes" id="UP000295164"/>
    </source>
</evidence>
<dbReference type="InterPro" id="IPR046860">
    <property type="entry name" value="SnoaL_5"/>
</dbReference>
<comment type="caution">
    <text evidence="2">The sequence shown here is derived from an EMBL/GenBank/DDBJ whole genome shotgun (WGS) entry which is preliminary data.</text>
</comment>
<name>A0A4R4E5B5_9BACT</name>
<protein>
    <submittedName>
        <fullName evidence="2">Nuclear transport factor 2 family protein</fullName>
    </submittedName>
</protein>
<dbReference type="AlphaFoldDB" id="A0A4R4E5B5"/>
<evidence type="ECO:0000313" key="2">
    <source>
        <dbReference type="EMBL" id="TCZ74207.1"/>
    </source>
</evidence>
<evidence type="ECO:0000259" key="1">
    <source>
        <dbReference type="Pfam" id="PF20409"/>
    </source>
</evidence>
<sequence>METLKQKIEHLNALILEGKAMEGFELYYDDEVVMQENETAPTVGKDANRTREIEFFGAITEFRGASVRDVAVGDNVTMVTWKYDYTHKDWGVRNYTQVAVQHWQDGKIVREQFFYSPS</sequence>
<gene>
    <name evidence="2" type="ORF">E0486_03790</name>
</gene>
<dbReference type="RefSeq" id="WP_131850806.1">
    <property type="nucleotide sequence ID" value="NZ_SKFH01000003.1"/>
</dbReference>
<accession>A0A4R4E5B5</accession>
<proteinExistence type="predicted"/>
<dbReference type="OrthoDB" id="336094at2"/>
<dbReference type="Gene3D" id="3.10.450.50">
    <property type="match status" value="1"/>
</dbReference>
<dbReference type="Proteomes" id="UP000295164">
    <property type="component" value="Unassembled WGS sequence"/>
</dbReference>
<reference evidence="2 3" key="1">
    <citation type="submission" date="2019-03" db="EMBL/GenBank/DDBJ databases">
        <authorList>
            <person name="Kim M.K.M."/>
        </authorList>
    </citation>
    <scope>NUCLEOTIDE SEQUENCE [LARGE SCALE GENOMIC DNA]</scope>
    <source>
        <strain evidence="2 3">17J68-15</strain>
    </source>
</reference>
<dbReference type="SUPFAM" id="SSF54427">
    <property type="entry name" value="NTF2-like"/>
    <property type="match status" value="1"/>
</dbReference>
<organism evidence="2 3">
    <name type="scientific">Flaviaesturariibacter aridisoli</name>
    <dbReference type="NCBI Taxonomy" id="2545761"/>
    <lineage>
        <taxon>Bacteria</taxon>
        <taxon>Pseudomonadati</taxon>
        <taxon>Bacteroidota</taxon>
        <taxon>Chitinophagia</taxon>
        <taxon>Chitinophagales</taxon>
        <taxon>Chitinophagaceae</taxon>
        <taxon>Flaviaestuariibacter</taxon>
    </lineage>
</organism>
<feature type="domain" description="SnoaL-like" evidence="1">
    <location>
        <begin position="10"/>
        <end position="115"/>
    </location>
</feature>